<accession>A0A1I2IKV4</accession>
<evidence type="ECO:0000259" key="3">
    <source>
        <dbReference type="Pfam" id="PF13581"/>
    </source>
</evidence>
<evidence type="ECO:0000256" key="1">
    <source>
        <dbReference type="ARBA" id="ARBA00022527"/>
    </source>
</evidence>
<dbReference type="InterPro" id="IPR003594">
    <property type="entry name" value="HATPase_dom"/>
</dbReference>
<evidence type="ECO:0000313" key="4">
    <source>
        <dbReference type="EMBL" id="SFF41141.1"/>
    </source>
</evidence>
<dbReference type="CDD" id="cd16936">
    <property type="entry name" value="HATPase_RsbW-like"/>
    <property type="match status" value="1"/>
</dbReference>
<dbReference type="SUPFAM" id="SSF55874">
    <property type="entry name" value="ATPase domain of HSP90 chaperone/DNA topoisomerase II/histidine kinase"/>
    <property type="match status" value="1"/>
</dbReference>
<keyword evidence="4" id="KW-0808">Transferase</keyword>
<dbReference type="Pfam" id="PF13581">
    <property type="entry name" value="HATPase_c_2"/>
    <property type="match status" value="1"/>
</dbReference>
<evidence type="ECO:0000313" key="5">
    <source>
        <dbReference type="Proteomes" id="UP000199323"/>
    </source>
</evidence>
<keyword evidence="4" id="KW-0418">Kinase</keyword>
<feature type="compositionally biased region" description="Pro residues" evidence="2">
    <location>
        <begin position="1"/>
        <end position="10"/>
    </location>
</feature>
<dbReference type="EMBL" id="FONG01000013">
    <property type="protein sequence ID" value="SFF41141.1"/>
    <property type="molecule type" value="Genomic_DNA"/>
</dbReference>
<gene>
    <name evidence="4" type="ORF">SAMN05216251_113161</name>
</gene>
<dbReference type="PANTHER" id="PTHR35526">
    <property type="entry name" value="ANTI-SIGMA-F FACTOR RSBW-RELATED"/>
    <property type="match status" value="1"/>
</dbReference>
<evidence type="ECO:0000256" key="2">
    <source>
        <dbReference type="SAM" id="MobiDB-lite"/>
    </source>
</evidence>
<reference evidence="4 5" key="1">
    <citation type="submission" date="2016-10" db="EMBL/GenBank/DDBJ databases">
        <authorList>
            <person name="de Groot N.N."/>
        </authorList>
    </citation>
    <scope>NUCLEOTIDE SEQUENCE [LARGE SCALE GENOMIC DNA]</scope>
    <source>
        <strain evidence="4 5">CGMCC 4.3510</strain>
    </source>
</reference>
<sequence length="155" mass="16184">MTVDRPPPPARTRHLTADSAAAARGSPQPFSAAAVRRLVRETVAADPTPCDPRAVGDAVLAASELATNAAVHGGGITQCTVRLVPLGIEVSVCDNSPALPRLTERPPLAQAPYSPGGFGWRLVQQLALRVTVVPYDPGPDGAPRGKRITLVLPLY</sequence>
<proteinExistence type="predicted"/>
<keyword evidence="1" id="KW-0723">Serine/threonine-protein kinase</keyword>
<keyword evidence="5" id="KW-1185">Reference proteome</keyword>
<dbReference type="Proteomes" id="UP000199323">
    <property type="component" value="Unassembled WGS sequence"/>
</dbReference>
<dbReference type="GO" id="GO:0004674">
    <property type="term" value="F:protein serine/threonine kinase activity"/>
    <property type="evidence" value="ECO:0007669"/>
    <property type="project" value="UniProtKB-KW"/>
</dbReference>
<dbReference type="RefSeq" id="WP_093715408.1">
    <property type="nucleotide sequence ID" value="NZ_FONG01000013.1"/>
</dbReference>
<dbReference type="STRING" id="380248.SAMN05216251_113161"/>
<protein>
    <submittedName>
        <fullName evidence="4">Anti-sigma regulatory factor (Ser/Thr protein kinase)</fullName>
    </submittedName>
</protein>
<feature type="region of interest" description="Disordered" evidence="2">
    <location>
        <begin position="1"/>
        <end position="27"/>
    </location>
</feature>
<dbReference type="InterPro" id="IPR036890">
    <property type="entry name" value="HATPase_C_sf"/>
</dbReference>
<organism evidence="4 5">
    <name type="scientific">Actinacidiphila alni</name>
    <dbReference type="NCBI Taxonomy" id="380248"/>
    <lineage>
        <taxon>Bacteria</taxon>
        <taxon>Bacillati</taxon>
        <taxon>Actinomycetota</taxon>
        <taxon>Actinomycetes</taxon>
        <taxon>Kitasatosporales</taxon>
        <taxon>Streptomycetaceae</taxon>
        <taxon>Actinacidiphila</taxon>
    </lineage>
</organism>
<feature type="domain" description="Histidine kinase/HSP90-like ATPase" evidence="3">
    <location>
        <begin position="31"/>
        <end position="132"/>
    </location>
</feature>
<name>A0A1I2IKV4_9ACTN</name>
<dbReference type="InterPro" id="IPR050267">
    <property type="entry name" value="Anti-sigma-factor_SerPK"/>
</dbReference>
<dbReference type="OrthoDB" id="5184679at2"/>
<dbReference type="PANTHER" id="PTHR35526:SF3">
    <property type="entry name" value="ANTI-SIGMA-F FACTOR RSBW"/>
    <property type="match status" value="1"/>
</dbReference>
<dbReference type="Gene3D" id="3.30.565.10">
    <property type="entry name" value="Histidine kinase-like ATPase, C-terminal domain"/>
    <property type="match status" value="1"/>
</dbReference>
<dbReference type="AlphaFoldDB" id="A0A1I2IKV4"/>